<keyword evidence="4 7" id="KW-0812">Transmembrane</keyword>
<dbReference type="PRINTS" id="PR00949">
    <property type="entry name" value="TYPE3IMAPROT"/>
</dbReference>
<keyword evidence="10" id="KW-1185">Reference proteome</keyword>
<feature type="transmembrane region" description="Helical" evidence="7">
    <location>
        <begin position="38"/>
        <end position="59"/>
    </location>
</feature>
<evidence type="ECO:0000256" key="2">
    <source>
        <dbReference type="ARBA" id="ARBA00008835"/>
    </source>
</evidence>
<evidence type="ECO:0000256" key="7">
    <source>
        <dbReference type="RuleBase" id="RU364093"/>
    </source>
</evidence>
<feature type="transmembrane region" description="Helical" evidence="7">
    <location>
        <begin position="71"/>
        <end position="92"/>
    </location>
</feature>
<dbReference type="GO" id="GO:0044780">
    <property type="term" value="P:bacterial-type flagellum assembly"/>
    <property type="evidence" value="ECO:0007669"/>
    <property type="project" value="InterPro"/>
</dbReference>
<comment type="subcellular location">
    <subcellularLocation>
        <location evidence="1 7">Cell membrane</location>
        <topology evidence="1 7">Multi-pass membrane protein</topology>
    </subcellularLocation>
</comment>
<evidence type="ECO:0000256" key="8">
    <source>
        <dbReference type="SAM" id="MobiDB-lite"/>
    </source>
</evidence>
<accession>A0A6M1TQG2</accession>
<evidence type="ECO:0000256" key="6">
    <source>
        <dbReference type="ARBA" id="ARBA00023136"/>
    </source>
</evidence>
<dbReference type="InterPro" id="IPR006301">
    <property type="entry name" value="FlhA"/>
</dbReference>
<keyword evidence="5 7" id="KW-1133">Transmembrane helix</keyword>
<dbReference type="PANTHER" id="PTHR30161:SF1">
    <property type="entry name" value="FLAGELLAR BIOSYNTHESIS PROTEIN FLHA-RELATED"/>
    <property type="match status" value="1"/>
</dbReference>
<dbReference type="Proteomes" id="UP000474758">
    <property type="component" value="Unassembled WGS sequence"/>
</dbReference>
<evidence type="ECO:0000256" key="4">
    <source>
        <dbReference type="ARBA" id="ARBA00022692"/>
    </source>
</evidence>
<comment type="similarity">
    <text evidence="2 7">Belongs to the FHIPEP (flagella/HR/invasion proteins export pore) family.</text>
</comment>
<evidence type="ECO:0000256" key="3">
    <source>
        <dbReference type="ARBA" id="ARBA00022475"/>
    </source>
</evidence>
<feature type="transmembrane region" description="Helical" evidence="7">
    <location>
        <begin position="12"/>
        <end position="32"/>
    </location>
</feature>
<keyword evidence="7" id="KW-1005">Bacterial flagellum biogenesis</keyword>
<dbReference type="Gene3D" id="3.40.50.12790">
    <property type="entry name" value="FHIPEP family, domain 4"/>
    <property type="match status" value="1"/>
</dbReference>
<keyword evidence="9" id="KW-0966">Cell projection</keyword>
<keyword evidence="7" id="KW-0653">Protein transport</keyword>
<proteinExistence type="inferred from homology"/>
<keyword evidence="6 7" id="KW-0472">Membrane</keyword>
<dbReference type="InterPro" id="IPR025505">
    <property type="entry name" value="FHIPEP_CS"/>
</dbReference>
<dbReference type="PROSITE" id="PS00994">
    <property type="entry name" value="FHIPEP"/>
    <property type="match status" value="1"/>
</dbReference>
<dbReference type="AlphaFoldDB" id="A0A6M1TQG2"/>
<dbReference type="InterPro" id="IPR042194">
    <property type="entry name" value="FHIPEP_1"/>
</dbReference>
<keyword evidence="3 7" id="KW-1003">Cell membrane</keyword>
<dbReference type="PIRSF" id="PIRSF005419">
    <property type="entry name" value="FlhA"/>
    <property type="match status" value="1"/>
</dbReference>
<dbReference type="GO" id="GO:0009306">
    <property type="term" value="P:protein secretion"/>
    <property type="evidence" value="ECO:0007669"/>
    <property type="project" value="InterPro"/>
</dbReference>
<evidence type="ECO:0000313" key="9">
    <source>
        <dbReference type="EMBL" id="NGQ90080.1"/>
    </source>
</evidence>
<dbReference type="Pfam" id="PF00771">
    <property type="entry name" value="FHIPEP"/>
    <property type="match status" value="1"/>
</dbReference>
<feature type="region of interest" description="Disordered" evidence="8">
    <location>
        <begin position="699"/>
        <end position="721"/>
    </location>
</feature>
<evidence type="ECO:0000256" key="5">
    <source>
        <dbReference type="ARBA" id="ARBA00022989"/>
    </source>
</evidence>
<reference evidence="9 10" key="1">
    <citation type="submission" date="2020-02" db="EMBL/GenBank/DDBJ databases">
        <title>Rhodobacter translucens sp. nov., a novel bacterium isolated from activated sludge.</title>
        <authorList>
            <person name="Liu J."/>
        </authorList>
    </citation>
    <scope>NUCLEOTIDE SEQUENCE [LARGE SCALE GENOMIC DNA]</scope>
    <source>
        <strain evidence="9 10">HX-7-19</strain>
    </source>
</reference>
<evidence type="ECO:0000313" key="10">
    <source>
        <dbReference type="Proteomes" id="UP000474758"/>
    </source>
</evidence>
<name>A0A6M1TQG2_9RHOB</name>
<dbReference type="EMBL" id="JAALFE010000003">
    <property type="protein sequence ID" value="NGQ90080.1"/>
    <property type="molecule type" value="Genomic_DNA"/>
</dbReference>
<keyword evidence="9" id="KW-0969">Cilium</keyword>
<feature type="transmembrane region" description="Helical" evidence="7">
    <location>
        <begin position="246"/>
        <end position="266"/>
    </location>
</feature>
<organism evidence="9 10">
    <name type="scientific">Paragemmobacter kunshanensis</name>
    <dbReference type="NCBI Taxonomy" id="2583234"/>
    <lineage>
        <taxon>Bacteria</taxon>
        <taxon>Pseudomonadati</taxon>
        <taxon>Pseudomonadota</taxon>
        <taxon>Alphaproteobacteria</taxon>
        <taxon>Rhodobacterales</taxon>
        <taxon>Paracoccaceae</taxon>
        <taxon>Paragemmobacter</taxon>
    </lineage>
</organism>
<gene>
    <name evidence="7 9" type="primary">flhA</name>
    <name evidence="9" type="ORF">G5V65_04170</name>
</gene>
<dbReference type="GO" id="GO:0005886">
    <property type="term" value="C:plasma membrane"/>
    <property type="evidence" value="ECO:0007669"/>
    <property type="project" value="UniProtKB-SubCell"/>
</dbReference>
<protein>
    <recommendedName>
        <fullName evidence="7">Flagellar biosynthesis protein FlhA</fullName>
    </recommendedName>
</protein>
<keyword evidence="7" id="KW-1006">Bacterial flagellum protein export</keyword>
<feature type="transmembrane region" description="Helical" evidence="7">
    <location>
        <begin position="208"/>
        <end position="234"/>
    </location>
</feature>
<dbReference type="Gene3D" id="1.10.8.540">
    <property type="entry name" value="FHIPEP family, domain 3"/>
    <property type="match status" value="1"/>
</dbReference>
<feature type="transmembrane region" description="Helical" evidence="7">
    <location>
        <begin position="287"/>
        <end position="320"/>
    </location>
</feature>
<sequence length="721" mass="76122">MTAVPARSGAAAAMGGLALPLGILAIIAMMVLPLPVLLLDVFFVGNILLSLVILMVALYSYRPLDFSSFPSLLLIATIFRLALNVASTRIVLSEGHTGHDAAGKVIEAFGKFVIAGNFIVGLLVFIILVIINLVVITKGAGRVSEVSARFTLDAMPGKQMAIDADLNAGLLTPDEARTRRAEVAAEADFYGAMDGAGKFVKGDAMAGILILVINIIGGILIGTLQHGLGIGAAAETYVLLSIGDGLVAQIPALLLSIATAIIVTRVSSAHDMSGLIAKQIHLRQAWLPVAGVMAIVGLVPGMPNMMFLFFAAVAAALAWFGRVDIRPDAEGTAAPQGQAAAAAAAAGDAARPGTEAITPDDVTDHAPVSLQIGYALIPLAGEGGGALVQRITAIRREVSKAMGFVVPGVRIRDDLTLTPNQYRIRIGQVIRGEDVVYPDRKLAIPGANSTRKLKGIDVKDPSFGLDAVWILPHQLPEAEADDHVVVEPESVIATHLSQLLYKHAADLIGPDDVQTLLDTLSRVSPTLVNAVVPKLVPLHTVTAVLRVLLSERIPVGDLRRILEGVAELAPRNLSAADMAESLRPILIPLLLQQMVPINTPLPLITLDPELEQLLIRARRQGEEGLMLDTGLAGTLIQSLSDALENATGQGKQAVIIVAGQLRRSFAQFLRPHLPDAIVMGINELPENRRVEVVASIGGQQQLPRMASPQPQPQPQPMGADR</sequence>
<keyword evidence="7" id="KW-0813">Transport</keyword>
<evidence type="ECO:0000256" key="1">
    <source>
        <dbReference type="ARBA" id="ARBA00004651"/>
    </source>
</evidence>
<comment type="function">
    <text evidence="7">Required for formation of the rod structure of the flagellar apparatus. Together with FliI and FliH, may constitute the export apparatus of flagellin.</text>
</comment>
<feature type="transmembrane region" description="Helical" evidence="7">
    <location>
        <begin position="112"/>
        <end position="135"/>
    </location>
</feature>
<dbReference type="InterPro" id="IPR042193">
    <property type="entry name" value="FHIPEP_3"/>
</dbReference>
<dbReference type="NCBIfam" id="TIGR01398">
    <property type="entry name" value="FlhA"/>
    <property type="match status" value="1"/>
</dbReference>
<dbReference type="PANTHER" id="PTHR30161">
    <property type="entry name" value="FLAGELLAR EXPORT PROTEIN, MEMBRANE FLHA SUBUNIT-RELATED"/>
    <property type="match status" value="1"/>
</dbReference>
<comment type="caution">
    <text evidence="9">The sequence shown here is derived from an EMBL/GenBank/DDBJ whole genome shotgun (WGS) entry which is preliminary data.</text>
</comment>
<dbReference type="Gene3D" id="3.40.30.60">
    <property type="entry name" value="FHIPEP family, domain 1"/>
    <property type="match status" value="1"/>
</dbReference>
<dbReference type="InterPro" id="IPR001712">
    <property type="entry name" value="T3SS_FHIPEP"/>
</dbReference>
<dbReference type="InterPro" id="IPR042196">
    <property type="entry name" value="FHIPEP_4"/>
</dbReference>
<dbReference type="RefSeq" id="WP_165047318.1">
    <property type="nucleotide sequence ID" value="NZ_JAALFE010000003.1"/>
</dbReference>
<keyword evidence="9" id="KW-0282">Flagellum</keyword>